<keyword evidence="8" id="KW-1185">Reference proteome</keyword>
<dbReference type="AlphaFoldDB" id="A0A562PWA9"/>
<dbReference type="Proteomes" id="UP000437862">
    <property type="component" value="Chromosome"/>
</dbReference>
<reference evidence="6 7" key="1">
    <citation type="journal article" date="2015" name="Stand. Genomic Sci.">
        <title>Genomic Encyclopedia of Bacterial and Archaeal Type Strains, Phase III: the genomes of soil and plant-associated and newly described type strains.</title>
        <authorList>
            <person name="Whitman W.B."/>
            <person name="Woyke T."/>
            <person name="Klenk H.P."/>
            <person name="Zhou Y."/>
            <person name="Lilburn T.G."/>
            <person name="Beck B.J."/>
            <person name="De Vos P."/>
            <person name="Vandamme P."/>
            <person name="Eisen J.A."/>
            <person name="Garrity G."/>
            <person name="Hugenholtz P."/>
            <person name="Kyrpides N.C."/>
        </authorList>
    </citation>
    <scope>NUCLEOTIDE SEQUENCE [LARGE SCALE GENOMIC DNA]</scope>
    <source>
        <strain evidence="6 7">CGMCC 1.10685</strain>
    </source>
</reference>
<dbReference type="OrthoDB" id="9769667at2"/>
<feature type="signal peptide" evidence="4">
    <location>
        <begin position="1"/>
        <end position="21"/>
    </location>
</feature>
<dbReference type="EMBL" id="VLKW01000003">
    <property type="protein sequence ID" value="TWI48663.1"/>
    <property type="molecule type" value="Genomic_DNA"/>
</dbReference>
<proteinExistence type="predicted"/>
<protein>
    <submittedName>
        <fullName evidence="5">ABC transporter substrate-binding protein</fullName>
    </submittedName>
    <submittedName>
        <fullName evidence="6">TRAP-type mannitol/chloroaromatic compound transport system substrate-binding protein</fullName>
    </submittedName>
</protein>
<dbReference type="PANTHER" id="PTHR33376">
    <property type="match status" value="1"/>
</dbReference>
<feature type="binding site" evidence="2">
    <location>
        <position position="180"/>
    </location>
    <ligand>
        <name>substrate</name>
    </ligand>
</feature>
<accession>A0A562PWA9</accession>
<feature type="chain" id="PRO_5044618005" evidence="4">
    <location>
        <begin position="22"/>
        <end position="365"/>
    </location>
</feature>
<keyword evidence="3" id="KW-0479">Metal-binding</keyword>
<dbReference type="GO" id="GO:0031317">
    <property type="term" value="C:tripartite ATP-independent periplasmic transporter complex"/>
    <property type="evidence" value="ECO:0007669"/>
    <property type="project" value="InterPro"/>
</dbReference>
<dbReference type="PANTHER" id="PTHR33376:SF5">
    <property type="entry name" value="EXTRACYTOPLASMIC SOLUTE RECEPTOR PROTEIN"/>
    <property type="match status" value="1"/>
</dbReference>
<dbReference type="PROSITE" id="PS51318">
    <property type="entry name" value="TAT"/>
    <property type="match status" value="1"/>
</dbReference>
<dbReference type="EMBL" id="CP046904">
    <property type="protein sequence ID" value="QGZ39751.1"/>
    <property type="molecule type" value="Genomic_DNA"/>
</dbReference>
<dbReference type="NCBIfam" id="NF037995">
    <property type="entry name" value="TRAP_S1"/>
    <property type="match status" value="1"/>
</dbReference>
<dbReference type="InterPro" id="IPR026289">
    <property type="entry name" value="SBP_TakP-like"/>
</dbReference>
<evidence type="ECO:0000256" key="4">
    <source>
        <dbReference type="SAM" id="SignalP"/>
    </source>
</evidence>
<evidence type="ECO:0000313" key="6">
    <source>
        <dbReference type="EMBL" id="TWI48663.1"/>
    </source>
</evidence>
<organism evidence="6 7">
    <name type="scientific">Pseudoduganella flava</name>
    <dbReference type="NCBI Taxonomy" id="871742"/>
    <lineage>
        <taxon>Bacteria</taxon>
        <taxon>Pseudomonadati</taxon>
        <taxon>Pseudomonadota</taxon>
        <taxon>Betaproteobacteria</taxon>
        <taxon>Burkholderiales</taxon>
        <taxon>Oxalobacteraceae</taxon>
        <taxon>Telluria group</taxon>
        <taxon>Pseudoduganella</taxon>
    </lineage>
</organism>
<feature type="binding site" evidence="2">
    <location>
        <position position="159"/>
    </location>
    <ligand>
        <name>substrate</name>
    </ligand>
</feature>
<feature type="binding site" evidence="3">
    <location>
        <position position="217"/>
    </location>
    <ligand>
        <name>substrate</name>
    </ligand>
</feature>
<gene>
    <name evidence="5" type="ORF">GO485_12280</name>
    <name evidence="6" type="ORF">IP92_02055</name>
</gene>
<dbReference type="PIRSF" id="PIRSF039026">
    <property type="entry name" value="SiaP"/>
    <property type="match status" value="1"/>
</dbReference>
<feature type="binding site" evidence="3">
    <location>
        <position position="218"/>
    </location>
    <ligand>
        <name>Na(+)</name>
        <dbReference type="ChEBI" id="CHEBI:29101"/>
    </ligand>
</feature>
<dbReference type="Gene3D" id="3.40.190.10">
    <property type="entry name" value="Periplasmic binding protein-like II"/>
    <property type="match status" value="1"/>
</dbReference>
<feature type="binding site" evidence="3">
    <location>
        <position position="243"/>
    </location>
    <ligand>
        <name>substrate</name>
    </ligand>
</feature>
<evidence type="ECO:0000256" key="2">
    <source>
        <dbReference type="PIRSR" id="PIRSR039026-1"/>
    </source>
</evidence>
<dbReference type="InterPro" id="IPR006311">
    <property type="entry name" value="TAT_signal"/>
</dbReference>
<dbReference type="GO" id="GO:0046872">
    <property type="term" value="F:metal ion binding"/>
    <property type="evidence" value="ECO:0007669"/>
    <property type="project" value="UniProtKB-KW"/>
</dbReference>
<evidence type="ECO:0000256" key="1">
    <source>
        <dbReference type="ARBA" id="ARBA00022729"/>
    </source>
</evidence>
<sequence length="365" mass="40424">MQRRSFLTKTAIAAGAGTATATITAPALAQAQPAVSWRLASSFPKTLDTIYGSAEQFVKRVSQLTNGKFTIRQFAAGEIVPGLQVMDAVQAGTVEIGHTPAYYYFGKDPTFAFDCAVPFGLTSRQQTAWFDQGGGRELLREFYRGYGIINFMGGNTGVQMGGWYRKEIRSLADMKGLKMRVAGFAGRVMERMGVVPQQIPAGDVYAALEKGTIDAAEWVGPYDDEKLGLVRVAPFYYSPGWWEAGPQLSFYVNAKEWDKLPKQYQAALEAASYECHVGMQADYDAKNPAALARLLKNGAKLRNFSKEVLDAAYKQSTAVMEEEAAKNAKFKKIYEPWKKFRHDQNQWASVAEAAMQNYLITATRK</sequence>
<name>A0A562PWA9_9BURK</name>
<evidence type="ECO:0000313" key="7">
    <source>
        <dbReference type="Proteomes" id="UP000315112"/>
    </source>
</evidence>
<reference evidence="6" key="2">
    <citation type="submission" date="2019-07" db="EMBL/GenBank/DDBJ databases">
        <authorList>
            <person name="Whitman W."/>
            <person name="Huntemann M."/>
            <person name="Clum A."/>
            <person name="Pillay M."/>
            <person name="Palaniappan K."/>
            <person name="Varghese N."/>
            <person name="Mikhailova N."/>
            <person name="Stamatis D."/>
            <person name="Reddy T."/>
            <person name="Daum C."/>
            <person name="Shapiro N."/>
            <person name="Ivanova N."/>
            <person name="Kyrpides N."/>
            <person name="Woyke T."/>
        </authorList>
    </citation>
    <scope>NUCLEOTIDE SEQUENCE</scope>
    <source>
        <strain evidence="6">CGMCC 1.10685</strain>
    </source>
</reference>
<dbReference type="Pfam" id="PF03480">
    <property type="entry name" value="DctP"/>
    <property type="match status" value="1"/>
</dbReference>
<dbReference type="GO" id="GO:0055085">
    <property type="term" value="P:transmembrane transport"/>
    <property type="evidence" value="ECO:0007669"/>
    <property type="project" value="InterPro"/>
</dbReference>
<dbReference type="InterPro" id="IPR041722">
    <property type="entry name" value="TakP/all3028"/>
</dbReference>
<evidence type="ECO:0000256" key="3">
    <source>
        <dbReference type="PIRSR" id="PIRSR039026-2"/>
    </source>
</evidence>
<evidence type="ECO:0000313" key="5">
    <source>
        <dbReference type="EMBL" id="QGZ39751.1"/>
    </source>
</evidence>
<reference evidence="5 8" key="3">
    <citation type="submission" date="2019-12" db="EMBL/GenBank/DDBJ databases">
        <title>Draft Genome Sequences of Six Type Strains of the Genus Massilia.</title>
        <authorList>
            <person name="Miess H."/>
            <person name="Frediansyah A."/>
            <person name="Goeker M."/>
            <person name="Gross H."/>
        </authorList>
    </citation>
    <scope>NUCLEOTIDE SEQUENCE [LARGE SCALE GENOMIC DNA]</scope>
    <source>
        <strain evidence="5 8">DSM 26639</strain>
    </source>
</reference>
<keyword evidence="1 4" id="KW-0732">Signal</keyword>
<dbReference type="CDD" id="cd13682">
    <property type="entry name" value="PBP2_TRAP_alpha-ketoacid"/>
    <property type="match status" value="1"/>
</dbReference>
<dbReference type="SUPFAM" id="SSF53850">
    <property type="entry name" value="Periplasmic binding protein-like II"/>
    <property type="match status" value="1"/>
</dbReference>
<dbReference type="InterPro" id="IPR038404">
    <property type="entry name" value="TRAP_DctP_sf"/>
</dbReference>
<dbReference type="Proteomes" id="UP000315112">
    <property type="component" value="Unassembled WGS sequence"/>
</dbReference>
<dbReference type="GO" id="GO:0043177">
    <property type="term" value="F:organic acid binding"/>
    <property type="evidence" value="ECO:0007669"/>
    <property type="project" value="InterPro"/>
</dbReference>
<dbReference type="InterPro" id="IPR018389">
    <property type="entry name" value="DctP_fam"/>
</dbReference>
<dbReference type="GO" id="GO:0015849">
    <property type="term" value="P:organic acid transport"/>
    <property type="evidence" value="ECO:0007669"/>
    <property type="project" value="InterPro"/>
</dbReference>
<evidence type="ECO:0000313" key="8">
    <source>
        <dbReference type="Proteomes" id="UP000437862"/>
    </source>
</evidence>
<dbReference type="RefSeq" id="WP_145874441.1">
    <property type="nucleotide sequence ID" value="NZ_CP046904.1"/>
</dbReference>
<dbReference type="Gene3D" id="3.40.190.170">
    <property type="entry name" value="Bacterial extracellular solute-binding protein, family 7"/>
    <property type="match status" value="1"/>
</dbReference>